<feature type="transmembrane region" description="Helical" evidence="1">
    <location>
        <begin position="69"/>
        <end position="92"/>
    </location>
</feature>
<evidence type="ECO:0000313" key="3">
    <source>
        <dbReference type="Proteomes" id="UP000704467"/>
    </source>
</evidence>
<dbReference type="EMBL" id="JAAVLN010000001">
    <property type="protein sequence ID" value="NKC02765.1"/>
    <property type="molecule type" value="Genomic_DNA"/>
</dbReference>
<comment type="caution">
    <text evidence="2">The sequence shown here is derived from an EMBL/GenBank/DDBJ whole genome shotgun (WGS) entry which is preliminary data.</text>
</comment>
<dbReference type="Pfam" id="PF06210">
    <property type="entry name" value="DUF1003"/>
    <property type="match status" value="1"/>
</dbReference>
<accession>A0ABX1DPH6</accession>
<evidence type="ECO:0000256" key="1">
    <source>
        <dbReference type="SAM" id="Phobius"/>
    </source>
</evidence>
<keyword evidence="3" id="KW-1185">Reference proteome</keyword>
<keyword evidence="1" id="KW-0812">Transmembrane</keyword>
<dbReference type="RefSeq" id="WP_138785159.1">
    <property type="nucleotide sequence ID" value="NZ_JBHEEQ010000007.1"/>
</dbReference>
<keyword evidence="1" id="KW-0472">Membrane</keyword>
<protein>
    <submittedName>
        <fullName evidence="2">DUF1003 domain-containing protein</fullName>
    </submittedName>
</protein>
<dbReference type="PANTHER" id="PTHR41386:SF1">
    <property type="entry name" value="MEMBRANE PROTEIN"/>
    <property type="match status" value="1"/>
</dbReference>
<keyword evidence="1" id="KW-1133">Transmembrane helix</keyword>
<evidence type="ECO:0000313" key="2">
    <source>
        <dbReference type="EMBL" id="NKC02765.1"/>
    </source>
</evidence>
<proteinExistence type="predicted"/>
<organism evidence="2 3">
    <name type="scientific">Brucella haematophila</name>
    <dbReference type="NCBI Taxonomy" id="419474"/>
    <lineage>
        <taxon>Bacteria</taxon>
        <taxon>Pseudomonadati</taxon>
        <taxon>Pseudomonadota</taxon>
        <taxon>Alphaproteobacteria</taxon>
        <taxon>Hyphomicrobiales</taxon>
        <taxon>Brucellaceae</taxon>
        <taxon>Brucella/Ochrobactrum group</taxon>
        <taxon>Brucella</taxon>
    </lineage>
</organism>
<dbReference type="Proteomes" id="UP000704467">
    <property type="component" value="Unassembled WGS sequence"/>
</dbReference>
<reference evidence="2 3" key="1">
    <citation type="submission" date="2020-03" db="EMBL/GenBank/DDBJ databases">
        <title>Whole genome sequencing of clinical and environmental type strains of Ochrobactrum.</title>
        <authorList>
            <person name="Dharne M."/>
        </authorList>
    </citation>
    <scope>NUCLEOTIDE SEQUENCE [LARGE SCALE GENOMIC DNA]</scope>
    <source>
        <strain evidence="2 3">CIP 109452</strain>
    </source>
</reference>
<feature type="transmembrane region" description="Helical" evidence="1">
    <location>
        <begin position="104"/>
        <end position="126"/>
    </location>
</feature>
<gene>
    <name evidence="2" type="ORF">HED55_03430</name>
</gene>
<name>A0ABX1DPH6_9HYPH</name>
<dbReference type="PANTHER" id="PTHR41386">
    <property type="entry name" value="INTEGRAL MEMBRANE PROTEIN-RELATED"/>
    <property type="match status" value="1"/>
</dbReference>
<sequence length="194" mass="22245">MSEADDKASKFRQEVLDRVLRYLGRSPETLTVREKSVLKRLAERQTIAQDINESFDEKRTTGQRLADKVAEFGGSWTFIIVFGVILAVWVAFNSLLATRAFDPYPYIFLNLVLSMLAAVQAPIIMMSQNRQAAKDRLDASHDYEVNLKAEIEIMALHEKFDQLRSNELRALIEKQQQQIEILSGILLEKNQKQS</sequence>
<dbReference type="InterPro" id="IPR010406">
    <property type="entry name" value="DUF1003"/>
</dbReference>